<dbReference type="SMART" id="SM00248">
    <property type="entry name" value="ANK"/>
    <property type="match status" value="7"/>
</dbReference>
<organism evidence="5 6">
    <name type="scientific">Nyssa sinensis</name>
    <dbReference type="NCBI Taxonomy" id="561372"/>
    <lineage>
        <taxon>Eukaryota</taxon>
        <taxon>Viridiplantae</taxon>
        <taxon>Streptophyta</taxon>
        <taxon>Embryophyta</taxon>
        <taxon>Tracheophyta</taxon>
        <taxon>Spermatophyta</taxon>
        <taxon>Magnoliopsida</taxon>
        <taxon>eudicotyledons</taxon>
        <taxon>Gunneridae</taxon>
        <taxon>Pentapetalae</taxon>
        <taxon>asterids</taxon>
        <taxon>Cornales</taxon>
        <taxon>Nyssaceae</taxon>
        <taxon>Nyssa</taxon>
    </lineage>
</organism>
<dbReference type="Pfam" id="PF12796">
    <property type="entry name" value="Ank_2"/>
    <property type="match status" value="3"/>
</dbReference>
<reference evidence="5 6" key="1">
    <citation type="submission" date="2019-09" db="EMBL/GenBank/DDBJ databases">
        <title>A chromosome-level genome assembly of the Chinese tupelo Nyssa sinensis.</title>
        <authorList>
            <person name="Yang X."/>
            <person name="Kang M."/>
            <person name="Yang Y."/>
            <person name="Xiong H."/>
            <person name="Wang M."/>
            <person name="Zhang Z."/>
            <person name="Wang Z."/>
            <person name="Wu H."/>
            <person name="Ma T."/>
            <person name="Liu J."/>
            <person name="Xi Z."/>
        </authorList>
    </citation>
    <scope>NUCLEOTIDE SEQUENCE [LARGE SCALE GENOMIC DNA]</scope>
    <source>
        <strain evidence="5">J267</strain>
        <tissue evidence="5">Leaf</tissue>
    </source>
</reference>
<feature type="domain" description="MSP" evidence="4">
    <location>
        <begin position="2"/>
        <end position="125"/>
    </location>
</feature>
<dbReference type="OrthoDB" id="194358at2759"/>
<dbReference type="InterPro" id="IPR008962">
    <property type="entry name" value="PapD-like_sf"/>
</dbReference>
<dbReference type="PROSITE" id="PS50297">
    <property type="entry name" value="ANK_REP_REGION"/>
    <property type="match status" value="5"/>
</dbReference>
<feature type="repeat" description="ANK" evidence="3">
    <location>
        <begin position="256"/>
        <end position="288"/>
    </location>
</feature>
<keyword evidence="6" id="KW-1185">Reference proteome</keyword>
<sequence>MDRLVKPDVKEVNLTFTRGQKCSATFRLTNLMHTMSVAVSLTTTDPSLFSFGHPFSILPPLSTSSFTLLLSQPSDHPPLSTIPDTILVRSSMLPTGKAHQDDLRRLFSKPGSHVFKDATIPISFVGPDVVEALLSPSKTLEIAFLLSKAIAWCDESQLTSLLISASMNGNSYIASALIEAGAELNSRDSDGQSLLSLAIRSGDIDVLQLLIESGCTIDNSIDLFLHDAAAMDRVDLIEVLCLGFGDNIDVNSIDSCGRTALHVAAIRGHVDVLRFLVSMGGDPDVADCNGWTPLHCASAEGQGEAVEFLLTKCSTYVKYALTKDGKTAFAVAVDKGHSHLYDMLHLGDLLHRAARIDDVHGMKNSLAEGAKVNSRDQNGWTPLHRAAFKGRIESVKLLLNHGAQVDLVDDAGYTPLHRAVEAGHVQVALCLIAHGARTNVKNLKGEQGLTPAQFKGLGRPRPTFASHSGQPKPNSIALALYPSISNGYPSTGNDVVALKNLFKIRGK</sequence>
<gene>
    <name evidence="5" type="ORF">F0562_021324</name>
</gene>
<dbReference type="InterPro" id="IPR036770">
    <property type="entry name" value="Ankyrin_rpt-contain_sf"/>
</dbReference>
<feature type="repeat" description="ANK" evidence="3">
    <location>
        <begin position="289"/>
        <end position="310"/>
    </location>
</feature>
<feature type="repeat" description="ANK" evidence="3">
    <location>
        <begin position="190"/>
        <end position="222"/>
    </location>
</feature>
<dbReference type="InterPro" id="IPR000535">
    <property type="entry name" value="MSP_dom"/>
</dbReference>
<keyword evidence="1" id="KW-0677">Repeat</keyword>
<dbReference type="EMBL" id="CM018034">
    <property type="protein sequence ID" value="KAA8543181.1"/>
    <property type="molecule type" value="Genomic_DNA"/>
</dbReference>
<evidence type="ECO:0000259" key="4">
    <source>
        <dbReference type="PROSITE" id="PS50202"/>
    </source>
</evidence>
<dbReference type="InterPro" id="IPR013783">
    <property type="entry name" value="Ig-like_fold"/>
</dbReference>
<dbReference type="PROSITE" id="PS50088">
    <property type="entry name" value="ANK_REPEAT"/>
    <property type="match status" value="6"/>
</dbReference>
<dbReference type="Gene3D" id="1.25.40.20">
    <property type="entry name" value="Ankyrin repeat-containing domain"/>
    <property type="match status" value="5"/>
</dbReference>
<evidence type="ECO:0000313" key="5">
    <source>
        <dbReference type="EMBL" id="KAA8543181.1"/>
    </source>
</evidence>
<evidence type="ECO:0000313" key="6">
    <source>
        <dbReference type="Proteomes" id="UP000325577"/>
    </source>
</evidence>
<accession>A0A5J5BPR8</accession>
<feature type="repeat" description="ANK" evidence="3">
    <location>
        <begin position="378"/>
        <end position="410"/>
    </location>
</feature>
<proteinExistence type="predicted"/>
<dbReference type="SUPFAM" id="SSF48403">
    <property type="entry name" value="Ankyrin repeat"/>
    <property type="match status" value="1"/>
</dbReference>
<evidence type="ECO:0000256" key="3">
    <source>
        <dbReference type="PROSITE-ProRule" id="PRU00023"/>
    </source>
</evidence>
<dbReference type="PANTHER" id="PTHR24171">
    <property type="entry name" value="ANKYRIN REPEAT DOMAIN-CONTAINING PROTEIN 39-RELATED"/>
    <property type="match status" value="1"/>
</dbReference>
<evidence type="ECO:0000256" key="1">
    <source>
        <dbReference type="ARBA" id="ARBA00022737"/>
    </source>
</evidence>
<evidence type="ECO:0000256" key="2">
    <source>
        <dbReference type="ARBA" id="ARBA00023043"/>
    </source>
</evidence>
<feature type="repeat" description="ANK" evidence="3">
    <location>
        <begin position="157"/>
        <end position="189"/>
    </location>
</feature>
<dbReference type="InterPro" id="IPR002110">
    <property type="entry name" value="Ankyrin_rpt"/>
</dbReference>
<dbReference type="Gene3D" id="2.60.40.10">
    <property type="entry name" value="Immunoglobulins"/>
    <property type="match status" value="1"/>
</dbReference>
<keyword evidence="2 3" id="KW-0040">ANK repeat</keyword>
<dbReference type="Proteomes" id="UP000325577">
    <property type="component" value="Linkage Group LG11"/>
</dbReference>
<name>A0A5J5BPR8_9ASTE</name>
<dbReference type="AlphaFoldDB" id="A0A5J5BPR8"/>
<dbReference type="PANTHER" id="PTHR24171:SF8">
    <property type="entry name" value="BRCA1-ASSOCIATED RING DOMAIN PROTEIN 1"/>
    <property type="match status" value="1"/>
</dbReference>
<dbReference type="PROSITE" id="PS50202">
    <property type="entry name" value="MSP"/>
    <property type="match status" value="1"/>
</dbReference>
<feature type="repeat" description="ANK" evidence="3">
    <location>
        <begin position="411"/>
        <end position="443"/>
    </location>
</feature>
<dbReference type="PRINTS" id="PR01415">
    <property type="entry name" value="ANKYRIN"/>
</dbReference>
<dbReference type="SUPFAM" id="SSF49354">
    <property type="entry name" value="PapD-like"/>
    <property type="match status" value="1"/>
</dbReference>
<protein>
    <recommendedName>
        <fullName evidence="4">MSP domain-containing protein</fullName>
    </recommendedName>
</protein>